<accession>A0A7W7HI59</accession>
<keyword evidence="5" id="KW-1185">Reference proteome</keyword>
<dbReference type="EMBL" id="JACHNC010000001">
    <property type="protein sequence ID" value="MBB4750970.1"/>
    <property type="molecule type" value="Genomic_DNA"/>
</dbReference>
<evidence type="ECO:0000256" key="1">
    <source>
        <dbReference type="SAM" id="MobiDB-lite"/>
    </source>
</evidence>
<reference evidence="3 4" key="1">
    <citation type="submission" date="2020-08" db="EMBL/GenBank/DDBJ databases">
        <title>Sequencing the genomes of 1000 actinobacteria strains.</title>
        <authorList>
            <person name="Klenk H.-P."/>
        </authorList>
    </citation>
    <scope>NUCLEOTIDE SEQUENCE [LARGE SCALE GENOMIC DNA]</scope>
    <source>
        <strain evidence="3 4">DSM 43150</strain>
    </source>
</reference>
<evidence type="ECO:0000313" key="3">
    <source>
        <dbReference type="EMBL" id="MBB4750970.1"/>
    </source>
</evidence>
<sequence length="114" mass="12810">MGSFDEYPPHLRDMLQKVADAGYRDILLDERAGNRFLFETLAGTSDPVLREMGEQLRDGAIDLKQVAASSFFRDALQQGLERLEDFDEERFAADVDRATGDDRQAKTATDSPKP</sequence>
<feature type="compositionally biased region" description="Basic and acidic residues" evidence="1">
    <location>
        <begin position="92"/>
        <end position="105"/>
    </location>
</feature>
<dbReference type="AlphaFoldDB" id="A0A7W7HI59"/>
<evidence type="ECO:0000313" key="4">
    <source>
        <dbReference type="Proteomes" id="UP000590511"/>
    </source>
</evidence>
<evidence type="ECO:0000313" key="5">
    <source>
        <dbReference type="Proteomes" id="UP000631312"/>
    </source>
</evidence>
<evidence type="ECO:0000313" key="2">
    <source>
        <dbReference type="EMBL" id="GIE43543.1"/>
    </source>
</evidence>
<reference evidence="2 5" key="2">
    <citation type="submission" date="2021-01" db="EMBL/GenBank/DDBJ databases">
        <title>Whole genome shotgun sequence of Actinoplanes lobatus NBRC 12513.</title>
        <authorList>
            <person name="Komaki H."/>
            <person name="Tamura T."/>
        </authorList>
    </citation>
    <scope>NUCLEOTIDE SEQUENCE [LARGE SCALE GENOMIC DNA]</scope>
    <source>
        <strain evidence="2 5">NBRC 12513</strain>
    </source>
</reference>
<organism evidence="3 4">
    <name type="scientific">Actinoplanes lobatus</name>
    <dbReference type="NCBI Taxonomy" id="113568"/>
    <lineage>
        <taxon>Bacteria</taxon>
        <taxon>Bacillati</taxon>
        <taxon>Actinomycetota</taxon>
        <taxon>Actinomycetes</taxon>
        <taxon>Micromonosporales</taxon>
        <taxon>Micromonosporaceae</taxon>
        <taxon>Actinoplanes</taxon>
    </lineage>
</organism>
<name>A0A7W7HI59_9ACTN</name>
<dbReference type="RefSeq" id="WP_188123067.1">
    <property type="nucleotide sequence ID" value="NZ_BOMP01000107.1"/>
</dbReference>
<comment type="caution">
    <text evidence="3">The sequence shown here is derived from an EMBL/GenBank/DDBJ whole genome shotgun (WGS) entry which is preliminary data.</text>
</comment>
<dbReference type="Proteomes" id="UP000631312">
    <property type="component" value="Unassembled WGS sequence"/>
</dbReference>
<dbReference type="Proteomes" id="UP000590511">
    <property type="component" value="Unassembled WGS sequence"/>
</dbReference>
<dbReference type="EMBL" id="BOMP01000107">
    <property type="protein sequence ID" value="GIE43543.1"/>
    <property type="molecule type" value="Genomic_DNA"/>
</dbReference>
<protein>
    <submittedName>
        <fullName evidence="3">Uncharacterized protein</fullName>
    </submittedName>
</protein>
<gene>
    <name evidence="2" type="ORF">Alo02nite_64410</name>
    <name evidence="3" type="ORF">BJ964_005131</name>
</gene>
<feature type="region of interest" description="Disordered" evidence="1">
    <location>
        <begin position="92"/>
        <end position="114"/>
    </location>
</feature>
<proteinExistence type="predicted"/>